<comment type="catalytic activity">
    <reaction evidence="7">
        <text>a 2'-deoxycytidine in DNA + S-adenosyl-L-methionine = a 5-methyl-2'-deoxycytidine in DNA + S-adenosyl-L-homocysteine + H(+)</text>
        <dbReference type="Rhea" id="RHEA:13681"/>
        <dbReference type="Rhea" id="RHEA-COMP:11369"/>
        <dbReference type="Rhea" id="RHEA-COMP:11370"/>
        <dbReference type="ChEBI" id="CHEBI:15378"/>
        <dbReference type="ChEBI" id="CHEBI:57856"/>
        <dbReference type="ChEBI" id="CHEBI:59789"/>
        <dbReference type="ChEBI" id="CHEBI:85452"/>
        <dbReference type="ChEBI" id="CHEBI:85454"/>
        <dbReference type="EC" id="2.1.1.37"/>
    </reaction>
</comment>
<evidence type="ECO:0000256" key="2">
    <source>
        <dbReference type="ARBA" id="ARBA00022679"/>
    </source>
</evidence>
<dbReference type="InterPro" id="IPR001525">
    <property type="entry name" value="C5_MeTfrase"/>
</dbReference>
<dbReference type="GO" id="GO:0006281">
    <property type="term" value="P:DNA repair"/>
    <property type="evidence" value="ECO:0007669"/>
    <property type="project" value="InterPro"/>
</dbReference>
<dbReference type="REBASE" id="157980">
    <property type="entry name" value="M.Mco44875ORF1522P"/>
</dbReference>
<keyword evidence="4" id="KW-0680">Restriction system</keyword>
<dbReference type="InterPro" id="IPR023170">
    <property type="entry name" value="HhH_base_excis_C"/>
</dbReference>
<gene>
    <name evidence="8" type="ORF">GA0070607_1522</name>
</gene>
<dbReference type="PROSITE" id="PS00095">
    <property type="entry name" value="C5_MTASE_2"/>
    <property type="match status" value="1"/>
</dbReference>
<organism evidence="8 9">
    <name type="scientific">Micromonospora coriariae</name>
    <dbReference type="NCBI Taxonomy" id="285665"/>
    <lineage>
        <taxon>Bacteria</taxon>
        <taxon>Bacillati</taxon>
        <taxon>Actinomycetota</taxon>
        <taxon>Actinomycetes</taxon>
        <taxon>Micromonosporales</taxon>
        <taxon>Micromonosporaceae</taxon>
        <taxon>Micromonospora</taxon>
    </lineage>
</organism>
<dbReference type="OrthoDB" id="9813719at2"/>
<dbReference type="EC" id="2.1.1.37" evidence="7"/>
<dbReference type="PANTHER" id="PTHR10629">
    <property type="entry name" value="CYTOSINE-SPECIFIC METHYLTRANSFERASE"/>
    <property type="match status" value="1"/>
</dbReference>
<dbReference type="InterPro" id="IPR050390">
    <property type="entry name" value="C5-Methyltransferase"/>
</dbReference>
<dbReference type="GO" id="GO:0003677">
    <property type="term" value="F:DNA binding"/>
    <property type="evidence" value="ECO:0007669"/>
    <property type="project" value="TreeGrafter"/>
</dbReference>
<dbReference type="AlphaFoldDB" id="A0A1C4V364"/>
<dbReference type="InterPro" id="IPR011257">
    <property type="entry name" value="DNA_glycosylase"/>
</dbReference>
<dbReference type="NCBIfam" id="TIGR00675">
    <property type="entry name" value="dcm"/>
    <property type="match status" value="1"/>
</dbReference>
<protein>
    <recommendedName>
        <fullName evidence="7">Cytosine-specific methyltransferase</fullName>
        <ecNumber evidence="7">2.1.1.37</ecNumber>
    </recommendedName>
</protein>
<evidence type="ECO:0000313" key="8">
    <source>
        <dbReference type="EMBL" id="SCE78337.1"/>
    </source>
</evidence>
<sequence length="650" mass="73015">MTSEDQPPAAPVRRRGYGVKLVRGPFLRLAPHPDACSEPEELVSLASRLRASGGRLAADLFSGAGGLSLGLEAAGYQVVIAVDHDEEAIETHRHHHGGMSVDWDLGDPERVRQVAELIKAAGVELLAGGPPCQPFSKAGRSKIRHRVRHGLRDPYDERRDLWRSYLEIARIARPQAVLMENVPDMALDKEMFILRTMVHELESIGYSVEERSVETFRYGVPQFRQRLILVALRDGAAFTWPQEQRERVTVWNAIGDLPEVEGGWRPAGGAEGWTDYDRPQSEFQRRMRKSVPEDDANKIFDHVTRPVREDDARAFEAMDATTRYRDLPDDVKRYREDIFDDKYKRLDENNLSRTITAHIAKDGYWYIHPRQNRTITVREAARLQTFPDWFRFAGPPSAAFRQIGNAVPPLLGEHLAGAVRAALDDPRPVPATTQDIAALLAAWFDSAAVRGLPWLRAETRWQVIQAEMLLDRAPAEVVRFIWPLLARWREPQETVLAEAELLEISKWAGRPGRAGAILELAGRLADNPELLHDDDQLRQVPGLTEAVADLAILVVPAHSEEESEEPVLVTKGVLRVAARFSGDPVDRRNRLTDGRLEIARMIGADSDARRAHLGLVELANSLCRPVDPECNACPLQKLCSESRADPLRLF</sequence>
<dbReference type="PRINTS" id="PR00105">
    <property type="entry name" value="C5METTRFRASE"/>
</dbReference>
<dbReference type="GO" id="GO:0009307">
    <property type="term" value="P:DNA restriction-modification system"/>
    <property type="evidence" value="ECO:0007669"/>
    <property type="project" value="UniProtKB-KW"/>
</dbReference>
<keyword evidence="1 5" id="KW-0489">Methyltransferase</keyword>
<proteinExistence type="inferred from homology"/>
<evidence type="ECO:0000256" key="5">
    <source>
        <dbReference type="PROSITE-ProRule" id="PRU01016"/>
    </source>
</evidence>
<dbReference type="SUPFAM" id="SSF48150">
    <property type="entry name" value="DNA-glycosylase"/>
    <property type="match status" value="1"/>
</dbReference>
<evidence type="ECO:0000256" key="1">
    <source>
        <dbReference type="ARBA" id="ARBA00022603"/>
    </source>
</evidence>
<dbReference type="InterPro" id="IPR018117">
    <property type="entry name" value="C5_DNA_meth_AS"/>
</dbReference>
<accession>A0A1C4V364</accession>
<dbReference type="InterPro" id="IPR031303">
    <property type="entry name" value="C5_meth_CS"/>
</dbReference>
<evidence type="ECO:0000256" key="7">
    <source>
        <dbReference type="RuleBase" id="RU000417"/>
    </source>
</evidence>
<name>A0A1C4V364_9ACTN</name>
<keyword evidence="2 5" id="KW-0808">Transferase</keyword>
<reference evidence="9" key="1">
    <citation type="submission" date="2016-06" db="EMBL/GenBank/DDBJ databases">
        <authorList>
            <person name="Varghese N."/>
            <person name="Submissions Spin"/>
        </authorList>
    </citation>
    <scope>NUCLEOTIDE SEQUENCE [LARGE SCALE GENOMIC DNA]</scope>
    <source>
        <strain evidence="9">DSM 44875</strain>
    </source>
</reference>
<dbReference type="Proteomes" id="UP000198243">
    <property type="component" value="Chromosome I"/>
</dbReference>
<keyword evidence="3 5" id="KW-0949">S-adenosyl-L-methionine</keyword>
<dbReference type="PANTHER" id="PTHR10629:SF52">
    <property type="entry name" value="DNA (CYTOSINE-5)-METHYLTRANSFERASE 1"/>
    <property type="match status" value="1"/>
</dbReference>
<keyword evidence="9" id="KW-1185">Reference proteome</keyword>
<evidence type="ECO:0000256" key="3">
    <source>
        <dbReference type="ARBA" id="ARBA00022691"/>
    </source>
</evidence>
<dbReference type="PROSITE" id="PS00094">
    <property type="entry name" value="C5_MTASE_1"/>
    <property type="match status" value="1"/>
</dbReference>
<dbReference type="Gene3D" id="1.10.340.30">
    <property type="entry name" value="Hypothetical protein, domain 2"/>
    <property type="match status" value="1"/>
</dbReference>
<evidence type="ECO:0000256" key="6">
    <source>
        <dbReference type="RuleBase" id="RU000416"/>
    </source>
</evidence>
<dbReference type="EMBL" id="LT607412">
    <property type="protein sequence ID" value="SCE78337.1"/>
    <property type="molecule type" value="Genomic_DNA"/>
</dbReference>
<dbReference type="InterPro" id="IPR029063">
    <property type="entry name" value="SAM-dependent_MTases_sf"/>
</dbReference>
<feature type="active site" evidence="5">
    <location>
        <position position="132"/>
    </location>
</feature>
<comment type="similarity">
    <text evidence="5 6">Belongs to the class I-like SAM-binding methyltransferase superfamily. C5-methyltransferase family.</text>
</comment>
<dbReference type="PROSITE" id="PS51679">
    <property type="entry name" value="SAM_MT_C5"/>
    <property type="match status" value="1"/>
</dbReference>
<dbReference type="Gene3D" id="1.10.1670.10">
    <property type="entry name" value="Helix-hairpin-Helix base-excision DNA repair enzymes (C-terminal)"/>
    <property type="match status" value="1"/>
</dbReference>
<dbReference type="GO" id="GO:0044027">
    <property type="term" value="P:negative regulation of gene expression via chromosomal CpG island methylation"/>
    <property type="evidence" value="ECO:0007669"/>
    <property type="project" value="TreeGrafter"/>
</dbReference>
<dbReference type="Gene3D" id="3.40.50.150">
    <property type="entry name" value="Vaccinia Virus protein VP39"/>
    <property type="match status" value="1"/>
</dbReference>
<dbReference type="Pfam" id="PF00145">
    <property type="entry name" value="DNA_methylase"/>
    <property type="match status" value="1"/>
</dbReference>
<evidence type="ECO:0000313" key="9">
    <source>
        <dbReference type="Proteomes" id="UP000198243"/>
    </source>
</evidence>
<dbReference type="GO" id="GO:0032259">
    <property type="term" value="P:methylation"/>
    <property type="evidence" value="ECO:0007669"/>
    <property type="project" value="UniProtKB-KW"/>
</dbReference>
<dbReference type="SUPFAM" id="SSF53335">
    <property type="entry name" value="S-adenosyl-L-methionine-dependent methyltransferases"/>
    <property type="match status" value="1"/>
</dbReference>
<evidence type="ECO:0000256" key="4">
    <source>
        <dbReference type="ARBA" id="ARBA00022747"/>
    </source>
</evidence>
<dbReference type="Gene3D" id="3.90.120.10">
    <property type="entry name" value="DNA Methylase, subunit A, domain 2"/>
    <property type="match status" value="1"/>
</dbReference>
<dbReference type="GO" id="GO:0003886">
    <property type="term" value="F:DNA (cytosine-5-)-methyltransferase activity"/>
    <property type="evidence" value="ECO:0007669"/>
    <property type="project" value="UniProtKB-EC"/>
</dbReference>